<feature type="region of interest" description="Disordered" evidence="1">
    <location>
        <begin position="59"/>
        <end position="86"/>
    </location>
</feature>
<gene>
    <name evidence="2" type="ORF">PLEPLA_LOCUS41042</name>
</gene>
<sequence length="126" mass="14063">MHLCLRESTCDDDTICCRVDKRETSEQTRLSPAHHHHEDQSGKSHVLHRLSQDFFKWPGTGSVSAGSRSPGHLSASRRCEAAGKPGTRTVADVKVSSKGSFIRCEDTEEAIRTQRMKRICERSGVK</sequence>
<evidence type="ECO:0000256" key="1">
    <source>
        <dbReference type="SAM" id="MobiDB-lite"/>
    </source>
</evidence>
<reference evidence="2" key="1">
    <citation type="submission" date="2020-03" db="EMBL/GenBank/DDBJ databases">
        <authorList>
            <person name="Weist P."/>
        </authorList>
    </citation>
    <scope>NUCLEOTIDE SEQUENCE</scope>
</reference>
<keyword evidence="3" id="KW-1185">Reference proteome</keyword>
<organism evidence="2 3">
    <name type="scientific">Pleuronectes platessa</name>
    <name type="common">European plaice</name>
    <dbReference type="NCBI Taxonomy" id="8262"/>
    <lineage>
        <taxon>Eukaryota</taxon>
        <taxon>Metazoa</taxon>
        <taxon>Chordata</taxon>
        <taxon>Craniata</taxon>
        <taxon>Vertebrata</taxon>
        <taxon>Euteleostomi</taxon>
        <taxon>Actinopterygii</taxon>
        <taxon>Neopterygii</taxon>
        <taxon>Teleostei</taxon>
        <taxon>Neoteleostei</taxon>
        <taxon>Acanthomorphata</taxon>
        <taxon>Carangaria</taxon>
        <taxon>Pleuronectiformes</taxon>
        <taxon>Pleuronectoidei</taxon>
        <taxon>Pleuronectidae</taxon>
        <taxon>Pleuronectes</taxon>
    </lineage>
</organism>
<proteinExistence type="predicted"/>
<evidence type="ECO:0000313" key="2">
    <source>
        <dbReference type="EMBL" id="CAB1453290.1"/>
    </source>
</evidence>
<dbReference type="Proteomes" id="UP001153269">
    <property type="component" value="Unassembled WGS sequence"/>
</dbReference>
<dbReference type="AlphaFoldDB" id="A0A9N7VP99"/>
<dbReference type="EMBL" id="CADEAL010004163">
    <property type="protein sequence ID" value="CAB1453290.1"/>
    <property type="molecule type" value="Genomic_DNA"/>
</dbReference>
<comment type="caution">
    <text evidence="2">The sequence shown here is derived from an EMBL/GenBank/DDBJ whole genome shotgun (WGS) entry which is preliminary data.</text>
</comment>
<name>A0A9N7VP99_PLEPL</name>
<protein>
    <submittedName>
        <fullName evidence="2">Uncharacterized protein</fullName>
    </submittedName>
</protein>
<evidence type="ECO:0000313" key="3">
    <source>
        <dbReference type="Proteomes" id="UP001153269"/>
    </source>
</evidence>
<accession>A0A9N7VP99</accession>
<feature type="region of interest" description="Disordered" evidence="1">
    <location>
        <begin position="25"/>
        <end position="45"/>
    </location>
</feature>